<gene>
    <name evidence="2" type="ORF">HQ35_04955</name>
</gene>
<keyword evidence="3" id="KW-1185">Reference proteome</keyword>
<keyword evidence="2" id="KW-0378">Hydrolase</keyword>
<protein>
    <submittedName>
        <fullName evidence="2">Endonuclease</fullName>
    </submittedName>
</protein>
<evidence type="ECO:0000313" key="2">
    <source>
        <dbReference type="EMBL" id="KGN80979.1"/>
    </source>
</evidence>
<dbReference type="AlphaFoldDB" id="A0A0A2EXG6"/>
<keyword evidence="2" id="KW-0255">Endonuclease</keyword>
<comment type="caution">
    <text evidence="2">The sequence shown here is derived from an EMBL/GenBank/DDBJ whole genome shotgun (WGS) entry which is preliminary data.</text>
</comment>
<dbReference type="OrthoDB" id="436461at2"/>
<evidence type="ECO:0000259" key="1">
    <source>
        <dbReference type="Pfam" id="PF10593"/>
    </source>
</evidence>
<sequence>MNDNYQVAIEICQSIIGRKASVTDSEINEAAIKAKMIYPDVNAVKLKNDLLSMYSVKIDAFQILEGRERREPWLKDFRANKMSKWEFWMRYAEYLEKHKKFASSVILQLDELTDRVLDKLFNPQRNEIQISKKGLVVGQVQSGKTANYTGLICKAADAGFNLIIVLAGIHNNLRSQTQNRIDEGFLGFDTQYERAYTMNNTTKIGVGLIPGFDNAIANSYTTSLEKGDFTSRATNTAGFNFNAPQPILLVVKKNASVLNRLYKWLQTQTINEKITNKSLLIIDDEADNASINTNRKELDPTTINRNICSIISLFNRSAYVGYTATPFANIFIPQNEDDLFPRDFIINIPAPTNYIGPEKVFGTSIIPDDTNSDLLPIVYPIKDYDSFVPQGHKKDDDKPKFEDIPESLRIAVKCFIVTCAIRIARGQGTKHNSMLIHISRFQMWQNHIKELVENLFNYYKHEIEASDTAIYEEFRKILEDDTANYKSYKTITNEIKESKFSDIDKNLSVHSWEEIKPMLFKAVQKIEVKSINGTSGDCLTYYENDKNGISVIAIGGDKLSRGLTLEGLSVSYFLRASKMYDTLMQMGRWFGYRPGYVDLCRLFTSEELNEWFRHITIASEELRGEFNYLAESGGTPENYALKVRTHPGSLQITSVSKMRYAKQISVSWAGRLIESYQLPMDKGIKKRNLIATDNFISAQGMPEKKGNNYLWRNVSPDDVCDYLSKFKVADSLKKVDLDMISNYIQELVKNGELTSWSVVVMNKNQPAVQYTFSNSIQAGCFDRNRAEDTNWNTYYIRKNHIVGNQTDEFIDLDEDLINAALKRTRQRKAELNRVWDKDYPAPEIVRQEFRPRTNPLLLIYPLNPECANVKDKHGNIQNGTISYSKTDDPFIGFVISFPSSSTNIAISYAVNQVAEFAETEILFDNENDNVYDE</sequence>
<dbReference type="EMBL" id="JQJD01000033">
    <property type="protein sequence ID" value="KGN80979.1"/>
    <property type="molecule type" value="Genomic_DNA"/>
</dbReference>
<feature type="domain" description="Putative endonuclease Z1" evidence="1">
    <location>
        <begin position="407"/>
        <end position="649"/>
    </location>
</feature>
<proteinExistence type="predicted"/>
<keyword evidence="2" id="KW-0540">Nuclease</keyword>
<dbReference type="GO" id="GO:0004519">
    <property type="term" value="F:endonuclease activity"/>
    <property type="evidence" value="ECO:0007669"/>
    <property type="project" value="UniProtKB-KW"/>
</dbReference>
<evidence type="ECO:0000313" key="3">
    <source>
        <dbReference type="Proteomes" id="UP000030125"/>
    </source>
</evidence>
<name>A0A0A2EXG6_PORCN</name>
<dbReference type="RefSeq" id="WP_036851506.1">
    <property type="nucleotide sequence ID" value="NZ_JQJD01000033.1"/>
</dbReference>
<organism evidence="2 3">
    <name type="scientific">Porphyromonas cangingivalis</name>
    <dbReference type="NCBI Taxonomy" id="36874"/>
    <lineage>
        <taxon>Bacteria</taxon>
        <taxon>Pseudomonadati</taxon>
        <taxon>Bacteroidota</taxon>
        <taxon>Bacteroidia</taxon>
        <taxon>Bacteroidales</taxon>
        <taxon>Porphyromonadaceae</taxon>
        <taxon>Porphyromonas</taxon>
    </lineage>
</organism>
<dbReference type="Proteomes" id="UP000030125">
    <property type="component" value="Unassembled WGS sequence"/>
</dbReference>
<dbReference type="InterPro" id="IPR018310">
    <property type="entry name" value="Put_endonuclease_Z1-dom"/>
</dbReference>
<dbReference type="Pfam" id="PF10593">
    <property type="entry name" value="Z1"/>
    <property type="match status" value="1"/>
</dbReference>
<accession>A0A0A2EXG6</accession>
<reference evidence="2 3" key="1">
    <citation type="submission" date="2014-08" db="EMBL/GenBank/DDBJ databases">
        <title>Porphyromonas cangingivalis strain:COT-109_OH1386 Genome sequencing.</title>
        <authorList>
            <person name="Wallis C."/>
            <person name="Deusch O."/>
            <person name="O'Flynn C."/>
            <person name="Davis I."/>
            <person name="Jospin G."/>
            <person name="Darling A.E."/>
            <person name="Coil D.A."/>
            <person name="Alexiev A."/>
            <person name="Horsfall A."/>
            <person name="Kirkwood N."/>
            <person name="Harris S."/>
            <person name="Eisen J.A."/>
        </authorList>
    </citation>
    <scope>NUCLEOTIDE SEQUENCE [LARGE SCALE GENOMIC DNA]</scope>
    <source>
        <strain evidence="3">COT-109 OH1386</strain>
    </source>
</reference>